<feature type="chain" id="PRO_5043384162" description="3'-5' exonuclease domain-containing protein" evidence="3">
    <location>
        <begin position="19"/>
        <end position="283"/>
    </location>
</feature>
<dbReference type="GO" id="GO:0005634">
    <property type="term" value="C:nucleus"/>
    <property type="evidence" value="ECO:0007669"/>
    <property type="project" value="TreeGrafter"/>
</dbReference>
<accession>A0AAV8GN73</accession>
<dbReference type="InterPro" id="IPR002562">
    <property type="entry name" value="3'-5'_exonuclease_dom"/>
</dbReference>
<reference evidence="5" key="1">
    <citation type="submission" date="2022-08" db="EMBL/GenBank/DDBJ databases">
        <authorList>
            <person name="Marques A."/>
        </authorList>
    </citation>
    <scope>NUCLEOTIDE SEQUENCE</scope>
    <source>
        <strain evidence="5">RhyPub2mFocal</strain>
        <tissue evidence="5">Leaves</tissue>
    </source>
</reference>
<dbReference type="InterPro" id="IPR012337">
    <property type="entry name" value="RNaseH-like_sf"/>
</dbReference>
<keyword evidence="1" id="KW-0540">Nuclease</keyword>
<keyword evidence="3" id="KW-0732">Signal</keyword>
<feature type="domain" description="3'-5' exonuclease" evidence="4">
    <location>
        <begin position="79"/>
        <end position="265"/>
    </location>
</feature>
<organism evidence="5 6">
    <name type="scientific">Rhynchospora pubera</name>
    <dbReference type="NCBI Taxonomy" id="906938"/>
    <lineage>
        <taxon>Eukaryota</taxon>
        <taxon>Viridiplantae</taxon>
        <taxon>Streptophyta</taxon>
        <taxon>Embryophyta</taxon>
        <taxon>Tracheophyta</taxon>
        <taxon>Spermatophyta</taxon>
        <taxon>Magnoliopsida</taxon>
        <taxon>Liliopsida</taxon>
        <taxon>Poales</taxon>
        <taxon>Cyperaceae</taxon>
        <taxon>Cyperoideae</taxon>
        <taxon>Rhynchosporeae</taxon>
        <taxon>Rhynchospora</taxon>
    </lineage>
</organism>
<dbReference type="GO" id="GO:0003676">
    <property type="term" value="F:nucleic acid binding"/>
    <property type="evidence" value="ECO:0007669"/>
    <property type="project" value="InterPro"/>
</dbReference>
<evidence type="ECO:0000313" key="6">
    <source>
        <dbReference type="Proteomes" id="UP001140206"/>
    </source>
</evidence>
<dbReference type="GO" id="GO:0005737">
    <property type="term" value="C:cytoplasm"/>
    <property type="evidence" value="ECO:0007669"/>
    <property type="project" value="TreeGrafter"/>
</dbReference>
<feature type="signal peptide" evidence="3">
    <location>
        <begin position="1"/>
        <end position="18"/>
    </location>
</feature>
<keyword evidence="6" id="KW-1185">Reference proteome</keyword>
<dbReference type="CDD" id="cd06141">
    <property type="entry name" value="WRN_exo"/>
    <property type="match status" value="1"/>
</dbReference>
<sequence>MLLQINCLLIFFRTTSRGTRPNINIIRKFKIPNLSRPFFASSTSHPLDSKRKKTREMGILYDNTDNTFIVTIGGYKIKTTVTASYITASNWIDEVLRFTGQWRKPVTVGLDIVWCPHKWHGRSGQNPVALLQLCVGSRCLLFQLLHCGRIPDNLHQFFLDNRYRFVGVDVKNDLEKLEEQFGLIAGSCWDDLRKLAEEKTGRSDLKQADLKTLLEEFVGLCLGKSFWTRTSDWGTQVLDLEQIEYAAFDAFASCQVGHRLVSIGSVWIVGRKKNKKEEEEKKL</sequence>
<dbReference type="InterPro" id="IPR036397">
    <property type="entry name" value="RNaseH_sf"/>
</dbReference>
<protein>
    <recommendedName>
        <fullName evidence="4">3'-5' exonuclease domain-containing protein</fullName>
    </recommendedName>
</protein>
<keyword evidence="2" id="KW-0378">Hydrolase</keyword>
<dbReference type="GO" id="GO:0006139">
    <property type="term" value="P:nucleobase-containing compound metabolic process"/>
    <property type="evidence" value="ECO:0007669"/>
    <property type="project" value="InterPro"/>
</dbReference>
<dbReference type="InterPro" id="IPR051132">
    <property type="entry name" value="3-5_Exonuclease_domain"/>
</dbReference>
<evidence type="ECO:0000313" key="5">
    <source>
        <dbReference type="EMBL" id="KAJ4806737.1"/>
    </source>
</evidence>
<dbReference type="PANTHER" id="PTHR13620">
    <property type="entry name" value="3-5 EXONUCLEASE"/>
    <property type="match status" value="1"/>
</dbReference>
<evidence type="ECO:0000256" key="3">
    <source>
        <dbReference type="SAM" id="SignalP"/>
    </source>
</evidence>
<evidence type="ECO:0000256" key="1">
    <source>
        <dbReference type="ARBA" id="ARBA00022722"/>
    </source>
</evidence>
<evidence type="ECO:0000259" key="4">
    <source>
        <dbReference type="SMART" id="SM00474"/>
    </source>
</evidence>
<dbReference type="EMBL" id="JAMFTS010000001">
    <property type="protein sequence ID" value="KAJ4806737.1"/>
    <property type="molecule type" value="Genomic_DNA"/>
</dbReference>
<dbReference type="SUPFAM" id="SSF53098">
    <property type="entry name" value="Ribonuclease H-like"/>
    <property type="match status" value="1"/>
</dbReference>
<dbReference type="PANTHER" id="PTHR13620:SF105">
    <property type="entry name" value="OS01G0737700 PROTEIN"/>
    <property type="match status" value="1"/>
</dbReference>
<evidence type="ECO:0000256" key="2">
    <source>
        <dbReference type="ARBA" id="ARBA00022801"/>
    </source>
</evidence>
<proteinExistence type="predicted"/>
<gene>
    <name evidence="5" type="ORF">LUZ62_019303</name>
</gene>
<dbReference type="Proteomes" id="UP001140206">
    <property type="component" value="Chromosome 1"/>
</dbReference>
<dbReference type="Pfam" id="PF01612">
    <property type="entry name" value="DNA_pol_A_exo1"/>
    <property type="match status" value="1"/>
</dbReference>
<dbReference type="SMART" id="SM00474">
    <property type="entry name" value="35EXOc"/>
    <property type="match status" value="1"/>
</dbReference>
<dbReference type="AlphaFoldDB" id="A0AAV8GN73"/>
<dbReference type="GO" id="GO:0008408">
    <property type="term" value="F:3'-5' exonuclease activity"/>
    <property type="evidence" value="ECO:0007669"/>
    <property type="project" value="InterPro"/>
</dbReference>
<name>A0AAV8GN73_9POAL</name>
<comment type="caution">
    <text evidence="5">The sequence shown here is derived from an EMBL/GenBank/DDBJ whole genome shotgun (WGS) entry which is preliminary data.</text>
</comment>
<dbReference type="Gene3D" id="3.30.420.10">
    <property type="entry name" value="Ribonuclease H-like superfamily/Ribonuclease H"/>
    <property type="match status" value="1"/>
</dbReference>